<dbReference type="AlphaFoldDB" id="A0A6G4U0H9"/>
<comment type="caution">
    <text evidence="2">The sequence shown here is derived from an EMBL/GenBank/DDBJ whole genome shotgun (WGS) entry which is preliminary data.</text>
</comment>
<dbReference type="GO" id="GO:0016491">
    <property type="term" value="F:oxidoreductase activity"/>
    <property type="evidence" value="ECO:0007669"/>
    <property type="project" value="InterPro"/>
</dbReference>
<dbReference type="SUPFAM" id="SSF52218">
    <property type="entry name" value="Flavoproteins"/>
    <property type="match status" value="1"/>
</dbReference>
<name>A0A6G4U0H9_9ACTN</name>
<accession>A0A6G4U0H9</accession>
<dbReference type="InterPro" id="IPR050712">
    <property type="entry name" value="NAD(P)H-dep_reductase"/>
</dbReference>
<evidence type="ECO:0000259" key="1">
    <source>
        <dbReference type="Pfam" id="PF03358"/>
    </source>
</evidence>
<evidence type="ECO:0000313" key="2">
    <source>
        <dbReference type="EMBL" id="NGN65654.1"/>
    </source>
</evidence>
<dbReference type="Pfam" id="PF03358">
    <property type="entry name" value="FMN_red"/>
    <property type="match status" value="1"/>
</dbReference>
<dbReference type="PANTHER" id="PTHR30543:SF21">
    <property type="entry name" value="NAD(P)H-DEPENDENT FMN REDUCTASE LOT6"/>
    <property type="match status" value="1"/>
</dbReference>
<sequence length="187" mass="20543">MGSTAAEAPLHAVCILGSTREGRSGTDVGRWFGGVLAEREDLEATTVDLADFDFPARYPQRPTPEIDRFTAELARAEAFVVITPEYNHSFPASLKQAIDYGYDEWHAKPVGFVSYGYGSRGLYAVASLRTVFSELHAVTMREVAALDLVEPAPDGGRRDRAAHALLDQLTWWGLALRDARATRPYVG</sequence>
<dbReference type="RefSeq" id="WP_165238275.1">
    <property type="nucleotide sequence ID" value="NZ_JAAKZV010000068.1"/>
</dbReference>
<dbReference type="EMBL" id="JAAKZV010000068">
    <property type="protein sequence ID" value="NGN65654.1"/>
    <property type="molecule type" value="Genomic_DNA"/>
</dbReference>
<dbReference type="InterPro" id="IPR005025">
    <property type="entry name" value="FMN_Rdtase-like_dom"/>
</dbReference>
<evidence type="ECO:0000313" key="3">
    <source>
        <dbReference type="Proteomes" id="UP000481583"/>
    </source>
</evidence>
<keyword evidence="3" id="KW-1185">Reference proteome</keyword>
<gene>
    <name evidence="2" type="ORF">G5C51_17325</name>
</gene>
<feature type="domain" description="NADPH-dependent FMN reductase-like" evidence="1">
    <location>
        <begin position="13"/>
        <end position="146"/>
    </location>
</feature>
<dbReference type="InterPro" id="IPR029039">
    <property type="entry name" value="Flavoprotein-like_sf"/>
</dbReference>
<protein>
    <submittedName>
        <fullName evidence="2">NAD(P)H-dependent oxidoreductase</fullName>
    </submittedName>
</protein>
<organism evidence="2 3">
    <name type="scientific">Streptomyces coryli</name>
    <dbReference type="NCBI Taxonomy" id="1128680"/>
    <lineage>
        <taxon>Bacteria</taxon>
        <taxon>Bacillati</taxon>
        <taxon>Actinomycetota</taxon>
        <taxon>Actinomycetes</taxon>
        <taxon>Kitasatosporales</taxon>
        <taxon>Streptomycetaceae</taxon>
        <taxon>Streptomyces</taxon>
    </lineage>
</organism>
<dbReference type="PANTHER" id="PTHR30543">
    <property type="entry name" value="CHROMATE REDUCTASE"/>
    <property type="match status" value="1"/>
</dbReference>
<dbReference type="Proteomes" id="UP000481583">
    <property type="component" value="Unassembled WGS sequence"/>
</dbReference>
<dbReference type="Gene3D" id="3.40.50.360">
    <property type="match status" value="1"/>
</dbReference>
<dbReference type="GO" id="GO:0010181">
    <property type="term" value="F:FMN binding"/>
    <property type="evidence" value="ECO:0007669"/>
    <property type="project" value="TreeGrafter"/>
</dbReference>
<dbReference type="GO" id="GO:0005829">
    <property type="term" value="C:cytosol"/>
    <property type="evidence" value="ECO:0007669"/>
    <property type="project" value="TreeGrafter"/>
</dbReference>
<reference evidence="2 3" key="1">
    <citation type="submission" date="2020-02" db="EMBL/GenBank/DDBJ databases">
        <title>Whole-genome analyses of novel actinobacteria.</title>
        <authorList>
            <person name="Sahin N."/>
        </authorList>
    </citation>
    <scope>NUCLEOTIDE SEQUENCE [LARGE SCALE GENOMIC DNA]</scope>
    <source>
        <strain evidence="2 3">A7024</strain>
    </source>
</reference>
<proteinExistence type="predicted"/>